<dbReference type="InterPro" id="IPR050834">
    <property type="entry name" value="Glycosyltransf_2"/>
</dbReference>
<dbReference type="PANTHER" id="PTHR43685">
    <property type="entry name" value="GLYCOSYLTRANSFERASE"/>
    <property type="match status" value="1"/>
</dbReference>
<gene>
    <name evidence="2" type="ORF">CK501_06480</name>
</gene>
<reference evidence="2 3" key="1">
    <citation type="submission" date="2017-08" db="EMBL/GenBank/DDBJ databases">
        <title>Halovibrio sewagensis sp. nov., isolated from wastewater of high salinity.</title>
        <authorList>
            <person name="Dong X."/>
            <person name="Zhang G."/>
        </authorList>
    </citation>
    <scope>NUCLEOTIDE SEQUENCE [LARGE SCALE GENOMIC DNA]</scope>
    <source>
        <strain evidence="2 3">YL5-2</strain>
    </source>
</reference>
<comment type="caution">
    <text evidence="2">The sequence shown here is derived from an EMBL/GenBank/DDBJ whole genome shotgun (WGS) entry which is preliminary data.</text>
</comment>
<name>A0A2A2F6L7_9GAMM</name>
<dbReference type="OrthoDB" id="9801954at2"/>
<dbReference type="AlphaFoldDB" id="A0A2A2F6L7"/>
<evidence type="ECO:0000313" key="2">
    <source>
        <dbReference type="EMBL" id="PAU81201.1"/>
    </source>
</evidence>
<sequence length="295" mass="34374">MTGSATPRVSVITPTYNRADFIGEAVQSVMDQDYTDFELLIVDDGSTDNTREVLQPWLQDERVHYIQQANQGQSHARNRAIEQARGEFICFLDSDNAWVPGKLSMQVALLDEHPEVDVVYGDNIFINEAGAETSRQNMKRYSGFIAFQMLKDNCVAMNTTMARRRCFDEMGGMSGKRRVADDYDLWLRFSARYRFHYMPEYLAYYRVMEQQISSDKTARFETNEAIIRDFRDQFPDVLPRKRFDEAFAFFYTRKARYLAASGQRGLAWREILTALRYRPFSRVAWRGLAAITVKR</sequence>
<dbReference type="EMBL" id="NSKD01000002">
    <property type="protein sequence ID" value="PAU81201.1"/>
    <property type="molecule type" value="Genomic_DNA"/>
</dbReference>
<organism evidence="2 3">
    <name type="scientific">Halovibrio salipaludis</name>
    <dbReference type="NCBI Taxonomy" id="2032626"/>
    <lineage>
        <taxon>Bacteria</taxon>
        <taxon>Pseudomonadati</taxon>
        <taxon>Pseudomonadota</taxon>
        <taxon>Gammaproteobacteria</taxon>
        <taxon>Oceanospirillales</taxon>
        <taxon>Halomonadaceae</taxon>
        <taxon>Halovibrio</taxon>
    </lineage>
</organism>
<protein>
    <submittedName>
        <fullName evidence="2">Glycosyl transferase</fullName>
    </submittedName>
</protein>
<feature type="domain" description="Glycosyltransferase 2-like" evidence="1">
    <location>
        <begin position="10"/>
        <end position="157"/>
    </location>
</feature>
<dbReference type="Proteomes" id="UP000218896">
    <property type="component" value="Unassembled WGS sequence"/>
</dbReference>
<evidence type="ECO:0000259" key="1">
    <source>
        <dbReference type="Pfam" id="PF00535"/>
    </source>
</evidence>
<keyword evidence="3" id="KW-1185">Reference proteome</keyword>
<dbReference type="GO" id="GO:0016740">
    <property type="term" value="F:transferase activity"/>
    <property type="evidence" value="ECO:0007669"/>
    <property type="project" value="UniProtKB-KW"/>
</dbReference>
<dbReference type="Pfam" id="PF00535">
    <property type="entry name" value="Glycos_transf_2"/>
    <property type="match status" value="1"/>
</dbReference>
<dbReference type="Gene3D" id="3.90.550.10">
    <property type="entry name" value="Spore Coat Polysaccharide Biosynthesis Protein SpsA, Chain A"/>
    <property type="match status" value="1"/>
</dbReference>
<accession>A0A2A2F6L7</accession>
<evidence type="ECO:0000313" key="3">
    <source>
        <dbReference type="Proteomes" id="UP000218896"/>
    </source>
</evidence>
<keyword evidence="2" id="KW-0808">Transferase</keyword>
<dbReference type="PANTHER" id="PTHR43685:SF2">
    <property type="entry name" value="GLYCOSYLTRANSFERASE 2-LIKE DOMAIN-CONTAINING PROTEIN"/>
    <property type="match status" value="1"/>
</dbReference>
<dbReference type="RefSeq" id="WP_095616928.1">
    <property type="nucleotide sequence ID" value="NZ_NSKD01000002.1"/>
</dbReference>
<dbReference type="InterPro" id="IPR029044">
    <property type="entry name" value="Nucleotide-diphossugar_trans"/>
</dbReference>
<proteinExistence type="predicted"/>
<dbReference type="SUPFAM" id="SSF53448">
    <property type="entry name" value="Nucleotide-diphospho-sugar transferases"/>
    <property type="match status" value="1"/>
</dbReference>
<dbReference type="InterPro" id="IPR001173">
    <property type="entry name" value="Glyco_trans_2-like"/>
</dbReference>